<dbReference type="Proteomes" id="UP000015453">
    <property type="component" value="Unassembled WGS sequence"/>
</dbReference>
<organism evidence="1 2">
    <name type="scientific">Genlisea aurea</name>
    <dbReference type="NCBI Taxonomy" id="192259"/>
    <lineage>
        <taxon>Eukaryota</taxon>
        <taxon>Viridiplantae</taxon>
        <taxon>Streptophyta</taxon>
        <taxon>Embryophyta</taxon>
        <taxon>Tracheophyta</taxon>
        <taxon>Spermatophyta</taxon>
        <taxon>Magnoliopsida</taxon>
        <taxon>eudicotyledons</taxon>
        <taxon>Gunneridae</taxon>
        <taxon>Pentapetalae</taxon>
        <taxon>asterids</taxon>
        <taxon>lamiids</taxon>
        <taxon>Lamiales</taxon>
        <taxon>Lentibulariaceae</taxon>
        <taxon>Genlisea</taxon>
    </lineage>
</organism>
<sequence length="53" mass="5927">FEYQVINLSERDFGMSTGSKRLSSERLNPAYEKASFSAEIVSCVSDLCTVVNF</sequence>
<gene>
    <name evidence="1" type="ORF">M569_12491</name>
</gene>
<keyword evidence="2" id="KW-1185">Reference proteome</keyword>
<dbReference type="AlphaFoldDB" id="S8C633"/>
<proteinExistence type="predicted"/>
<name>S8C633_9LAMI</name>
<accession>S8C633</accession>
<protein>
    <submittedName>
        <fullName evidence="1">Uncharacterized protein</fullName>
    </submittedName>
</protein>
<feature type="non-terminal residue" evidence="1">
    <location>
        <position position="1"/>
    </location>
</feature>
<reference evidence="1 2" key="1">
    <citation type="journal article" date="2013" name="BMC Genomics">
        <title>The miniature genome of a carnivorous plant Genlisea aurea contains a low number of genes and short non-coding sequences.</title>
        <authorList>
            <person name="Leushkin E.V."/>
            <person name="Sutormin R.A."/>
            <person name="Nabieva E.R."/>
            <person name="Penin A.A."/>
            <person name="Kondrashov A.S."/>
            <person name="Logacheva M.D."/>
        </authorList>
    </citation>
    <scope>NUCLEOTIDE SEQUENCE [LARGE SCALE GENOMIC DNA]</scope>
</reference>
<evidence type="ECO:0000313" key="1">
    <source>
        <dbReference type="EMBL" id="EPS62300.1"/>
    </source>
</evidence>
<comment type="caution">
    <text evidence="1">The sequence shown here is derived from an EMBL/GenBank/DDBJ whole genome shotgun (WGS) entry which is preliminary data.</text>
</comment>
<evidence type="ECO:0000313" key="2">
    <source>
        <dbReference type="Proteomes" id="UP000015453"/>
    </source>
</evidence>
<dbReference type="EMBL" id="AUSU01006241">
    <property type="protein sequence ID" value="EPS62300.1"/>
    <property type="molecule type" value="Genomic_DNA"/>
</dbReference>